<keyword evidence="2" id="KW-0963">Cytoplasm</keyword>
<keyword evidence="6" id="KW-0391">Immunity</keyword>
<proteinExistence type="predicted"/>
<dbReference type="Pfam" id="PF20173">
    <property type="entry name" value="ZnF_RZ-type"/>
    <property type="match status" value="1"/>
</dbReference>
<evidence type="ECO:0000256" key="2">
    <source>
        <dbReference type="ARBA" id="ARBA00022490"/>
    </source>
</evidence>
<dbReference type="GO" id="GO:0016787">
    <property type="term" value="F:hydrolase activity"/>
    <property type="evidence" value="ECO:0007669"/>
    <property type="project" value="UniProtKB-KW"/>
</dbReference>
<gene>
    <name evidence="8" type="ORF">A7U60_g5255</name>
</gene>
<name>A0A9Q5HXA6_SANBA</name>
<evidence type="ECO:0000256" key="5">
    <source>
        <dbReference type="ARBA" id="ARBA00022833"/>
    </source>
</evidence>
<reference evidence="8" key="1">
    <citation type="submission" date="2016-06" db="EMBL/GenBank/DDBJ databases">
        <title>Draft Genome sequence of the fungus Inonotus baumii.</title>
        <authorList>
            <person name="Zhu H."/>
            <person name="Lin W."/>
        </authorList>
    </citation>
    <scope>NUCLEOTIDE SEQUENCE</scope>
    <source>
        <strain evidence="8">821</strain>
    </source>
</reference>
<feature type="domain" description="RZ-type" evidence="7">
    <location>
        <begin position="514"/>
        <end position="591"/>
    </location>
</feature>
<organism evidence="8 9">
    <name type="scientific">Sanghuangporus baumii</name>
    <name type="common">Phellinus baumii</name>
    <dbReference type="NCBI Taxonomy" id="108892"/>
    <lineage>
        <taxon>Eukaryota</taxon>
        <taxon>Fungi</taxon>
        <taxon>Dikarya</taxon>
        <taxon>Basidiomycota</taxon>
        <taxon>Agaricomycotina</taxon>
        <taxon>Agaricomycetes</taxon>
        <taxon>Hymenochaetales</taxon>
        <taxon>Hymenochaetaceae</taxon>
        <taxon>Sanghuangporus</taxon>
    </lineage>
</organism>
<dbReference type="GO" id="GO:0008270">
    <property type="term" value="F:zinc ion binding"/>
    <property type="evidence" value="ECO:0007669"/>
    <property type="project" value="UniProtKB-KW"/>
</dbReference>
<evidence type="ECO:0000313" key="9">
    <source>
        <dbReference type="Proteomes" id="UP000757232"/>
    </source>
</evidence>
<dbReference type="PROSITE" id="PS51981">
    <property type="entry name" value="ZF_RZ"/>
    <property type="match status" value="1"/>
</dbReference>
<keyword evidence="4" id="KW-0863">Zinc-finger</keyword>
<keyword evidence="8" id="KW-0378">Hydrolase</keyword>
<dbReference type="EMBL" id="LNZH02000189">
    <property type="protein sequence ID" value="OCB87728.1"/>
    <property type="molecule type" value="Genomic_DNA"/>
</dbReference>
<keyword evidence="5" id="KW-0862">Zinc</keyword>
<evidence type="ECO:0000256" key="6">
    <source>
        <dbReference type="ARBA" id="ARBA00022859"/>
    </source>
</evidence>
<accession>A0A9Q5HXA6</accession>
<dbReference type="Proteomes" id="UP000757232">
    <property type="component" value="Unassembled WGS sequence"/>
</dbReference>
<evidence type="ECO:0000256" key="1">
    <source>
        <dbReference type="ARBA" id="ARBA00004496"/>
    </source>
</evidence>
<evidence type="ECO:0000256" key="3">
    <source>
        <dbReference type="ARBA" id="ARBA00022723"/>
    </source>
</evidence>
<sequence>MQHVDCRVRLPVPLVKSIVHGTVRTIHALYPAVRCVHVCHAIFDARNYFLADIDVHQDCSEQLCLECTPKERLGATADLIMQRSLRELDPSRGSTDELIITLPGCKHTFTVETLDGHCQLQDYYELDANGTWRGLKSSAPGFKLPPTCPTCRRAIRSPRYGRVYKRADLDILERNVASRLTKSIHAIVDDFKSVDARSLCDSVKVASTFLSLSGYVRSEDEIKSEEKSRSKILNSEKELPVPWNALEPGKHCHGLKPDVMKQWSKEVWVVKGIYERTLKVASARSAHMKAWDSAFSSLYRQEIESAVQEPTTAPRHPAEHAMRVARMKVGMSKPLADKRFVVEAFWLTIDIRILLVNVAQEWLTLTPRHLYPERFSFFKEAWSSFISFVLETCRRDARIALRIAQASQSRKQVLRSKVLTFSIELEILKLNFRLFRDAVSTALIQDELIKLVQAQLEKLELSVNEEDARHREYSGTGMADADFKQVFLDPMNIIRKDLAGVEESIRLGSLYTPLTDEEKQQIVAGLMANIDFAYSGHFYQCSNGHPFVIGDCGGAMQTTRCPECYELIGGSNHSLVSGNRANAELESIARANGARQNPWPWAR</sequence>
<evidence type="ECO:0000256" key="4">
    <source>
        <dbReference type="ARBA" id="ARBA00022771"/>
    </source>
</evidence>
<keyword evidence="9" id="KW-1185">Reference proteome</keyword>
<dbReference type="InterPro" id="IPR046439">
    <property type="entry name" value="ZF_RZ_dom"/>
</dbReference>
<dbReference type="GO" id="GO:0005737">
    <property type="term" value="C:cytoplasm"/>
    <property type="evidence" value="ECO:0007669"/>
    <property type="project" value="UniProtKB-SubCell"/>
</dbReference>
<dbReference type="AlphaFoldDB" id="A0A9Q5HXA6"/>
<evidence type="ECO:0000313" key="8">
    <source>
        <dbReference type="EMBL" id="OCB87728.1"/>
    </source>
</evidence>
<dbReference type="GO" id="GO:0002376">
    <property type="term" value="P:immune system process"/>
    <property type="evidence" value="ECO:0007669"/>
    <property type="project" value="UniProtKB-KW"/>
</dbReference>
<comment type="subcellular location">
    <subcellularLocation>
        <location evidence="1">Cytoplasm</location>
    </subcellularLocation>
</comment>
<comment type="caution">
    <text evidence="8">The sequence shown here is derived from an EMBL/GenBank/DDBJ whole genome shotgun (WGS) entry which is preliminary data.</text>
</comment>
<dbReference type="OrthoDB" id="2423195at2759"/>
<keyword evidence="3" id="KW-0479">Metal-binding</keyword>
<protein>
    <submittedName>
        <fullName evidence="8">P-loop containing nucleoside triphosphate hydrolase protein</fullName>
    </submittedName>
</protein>
<evidence type="ECO:0000259" key="7">
    <source>
        <dbReference type="PROSITE" id="PS51981"/>
    </source>
</evidence>